<dbReference type="PROSITE" id="PS51471">
    <property type="entry name" value="FE2OG_OXY"/>
    <property type="match status" value="1"/>
</dbReference>
<evidence type="ECO:0000256" key="6">
    <source>
        <dbReference type="ARBA" id="ARBA00022723"/>
    </source>
</evidence>
<evidence type="ECO:0000256" key="3">
    <source>
        <dbReference type="ARBA" id="ARBA00004319"/>
    </source>
</evidence>
<dbReference type="InterPro" id="IPR013547">
    <property type="entry name" value="P4H_N"/>
</dbReference>
<evidence type="ECO:0000256" key="9">
    <source>
        <dbReference type="ARBA" id="ARBA00022964"/>
    </source>
</evidence>
<dbReference type="GO" id="GO:0031418">
    <property type="term" value="F:L-ascorbic acid binding"/>
    <property type="evidence" value="ECO:0007669"/>
    <property type="project" value="UniProtKB-KW"/>
</dbReference>
<dbReference type="InterPro" id="IPR044862">
    <property type="entry name" value="Pro_4_hyd_alph_FE2OG_OXY"/>
</dbReference>
<comment type="function">
    <text evidence="2">Catalyzes the post-translational formation of 4-hydroxyproline in -Xaa-Pro-Gly- sequences in collagens and other proteins.</text>
</comment>
<comment type="cofactor">
    <cofactor evidence="1">
        <name>L-ascorbate</name>
        <dbReference type="ChEBI" id="CHEBI:38290"/>
    </cofactor>
</comment>
<dbReference type="PANTHER" id="PTHR10869:SF244">
    <property type="entry name" value="PROLYL 4-HYDROXYLASE SUBUNIT ALPHA-2"/>
    <property type="match status" value="1"/>
</dbReference>
<dbReference type="EC" id="1.14.11.2" evidence="5"/>
<dbReference type="EMBL" id="MTYJ01000218">
    <property type="protein sequence ID" value="OWA51229.1"/>
    <property type="molecule type" value="Genomic_DNA"/>
</dbReference>
<keyword evidence="8" id="KW-0847">Vitamin C</keyword>
<keyword evidence="9" id="KW-0223">Dioxygenase</keyword>
<proteinExistence type="inferred from homology"/>
<dbReference type="InterPro" id="IPR005123">
    <property type="entry name" value="Oxoglu/Fe-dep_dioxygenase_dom"/>
</dbReference>
<evidence type="ECO:0000256" key="8">
    <source>
        <dbReference type="ARBA" id="ARBA00022896"/>
    </source>
</evidence>
<dbReference type="OrthoDB" id="420380at2759"/>
<name>A0A9X6RKM0_HYPEX</name>
<dbReference type="Pfam" id="PF08336">
    <property type="entry name" value="P4Ha_N"/>
    <property type="match status" value="1"/>
</dbReference>
<accession>A0A9X6RKM0</accession>
<dbReference type="FunFam" id="2.60.120.620:FF:000011">
    <property type="entry name" value="Prolyl alpha subunit"/>
    <property type="match status" value="1"/>
</dbReference>
<evidence type="ECO:0000256" key="4">
    <source>
        <dbReference type="ARBA" id="ARBA00006511"/>
    </source>
</evidence>
<dbReference type="Gene3D" id="6.10.140.1460">
    <property type="match status" value="1"/>
</dbReference>
<keyword evidence="6" id="KW-0479">Metal-binding</keyword>
<organism evidence="14 15">
    <name type="scientific">Hypsibius exemplaris</name>
    <name type="common">Freshwater tardigrade</name>
    <dbReference type="NCBI Taxonomy" id="2072580"/>
    <lineage>
        <taxon>Eukaryota</taxon>
        <taxon>Metazoa</taxon>
        <taxon>Ecdysozoa</taxon>
        <taxon>Tardigrada</taxon>
        <taxon>Eutardigrada</taxon>
        <taxon>Parachela</taxon>
        <taxon>Hypsibioidea</taxon>
        <taxon>Hypsibiidae</taxon>
        <taxon>Hypsibius</taxon>
    </lineage>
</organism>
<evidence type="ECO:0000313" key="15">
    <source>
        <dbReference type="Proteomes" id="UP000192578"/>
    </source>
</evidence>
<gene>
    <name evidence="14" type="ORF">BV898_15723</name>
</gene>
<dbReference type="GO" id="GO:0005788">
    <property type="term" value="C:endoplasmic reticulum lumen"/>
    <property type="evidence" value="ECO:0007669"/>
    <property type="project" value="UniProtKB-SubCell"/>
</dbReference>
<evidence type="ECO:0000256" key="1">
    <source>
        <dbReference type="ARBA" id="ARBA00001961"/>
    </source>
</evidence>
<reference evidence="15" key="1">
    <citation type="submission" date="2017-01" db="EMBL/GenBank/DDBJ databases">
        <title>Comparative genomics of anhydrobiosis in the tardigrade Hypsibius dujardini.</title>
        <authorList>
            <person name="Yoshida Y."/>
            <person name="Koutsovoulos G."/>
            <person name="Laetsch D."/>
            <person name="Stevens L."/>
            <person name="Kumar S."/>
            <person name="Horikawa D."/>
            <person name="Ishino K."/>
            <person name="Komine S."/>
            <person name="Tomita M."/>
            <person name="Blaxter M."/>
            <person name="Arakawa K."/>
        </authorList>
    </citation>
    <scope>NUCLEOTIDE SEQUENCE [LARGE SCALE GENOMIC DNA]</scope>
    <source>
        <strain evidence="15">Z151</strain>
    </source>
</reference>
<dbReference type="Gene3D" id="2.60.120.620">
    <property type="entry name" value="q2cbj1_9rhob like domain"/>
    <property type="match status" value="1"/>
</dbReference>
<keyword evidence="7" id="KW-0256">Endoplasmic reticulum</keyword>
<dbReference type="InterPro" id="IPR011990">
    <property type="entry name" value="TPR-like_helical_dom_sf"/>
</dbReference>
<evidence type="ECO:0000313" key="14">
    <source>
        <dbReference type="EMBL" id="OWA51229.1"/>
    </source>
</evidence>
<evidence type="ECO:0000256" key="5">
    <source>
        <dbReference type="ARBA" id="ARBA00012269"/>
    </source>
</evidence>
<evidence type="ECO:0000256" key="2">
    <source>
        <dbReference type="ARBA" id="ARBA00002035"/>
    </source>
</evidence>
<feature type="domain" description="Fe2OG dioxygenase" evidence="13">
    <location>
        <begin position="384"/>
        <end position="494"/>
    </location>
</feature>
<evidence type="ECO:0000259" key="13">
    <source>
        <dbReference type="PROSITE" id="PS51471"/>
    </source>
</evidence>
<evidence type="ECO:0000256" key="11">
    <source>
        <dbReference type="ARBA" id="ARBA00023004"/>
    </source>
</evidence>
<evidence type="ECO:0000256" key="7">
    <source>
        <dbReference type="ARBA" id="ARBA00022824"/>
    </source>
</evidence>
<evidence type="ECO:0000256" key="10">
    <source>
        <dbReference type="ARBA" id="ARBA00023002"/>
    </source>
</evidence>
<dbReference type="GO" id="GO:0004656">
    <property type="term" value="F:procollagen-proline 4-dioxygenase activity"/>
    <property type="evidence" value="ECO:0007669"/>
    <property type="project" value="UniProtKB-EC"/>
</dbReference>
<dbReference type="InterPro" id="IPR006620">
    <property type="entry name" value="Pro_4_hyd_alph"/>
</dbReference>
<comment type="subcellular location">
    <subcellularLocation>
        <location evidence="3">Endoplasmic reticulum lumen</location>
    </subcellularLocation>
</comment>
<comment type="similarity">
    <text evidence="4">Belongs to the P4HA family.</text>
</comment>
<dbReference type="AlphaFoldDB" id="A0A9X6RKM0"/>
<dbReference type="Gene3D" id="1.25.40.10">
    <property type="entry name" value="Tetratricopeptide repeat domain"/>
    <property type="match status" value="1"/>
</dbReference>
<sequence length="517" mass="59198">MDDLESLVVTEQEVLKILRDLRNRENLKLDAAREYAQQLRHNSEPGTDESKRAENIFRHPINAFHFITHHTKTWEALREGLRDPATRDSLAKIQDLKNSTKFPDDEDRIGTAHAFWRLQATYKFHPKDVFNGRIPNTRPTPPFTAREAFIVGQKQAQDSNFLSALQYLETAVERYHEENVLRPWHGGRLVELLDWLQFAVWHSSRNASRALEISLMIQQLQPTMENLEHNIKTYTDYRANLTEEQRAEVDLPPKEYKETAEDGHYERLCRGELNVAPRVHKHQRCYLEDYKNPVLLLQPIKTEVAHVDPDVFVLHDVFLDSEIKRIRAVSSGVLKRANVISKGTTGQVTSSRISKTAFLADSRDPSIASASSRSGLVSNLDPKNAEPLQVNNYGIGGMYHSHFDFFNDPDGHGLHLIKPDQGDRMATFMVYMTDVEVGGATVFPRINLTIYPEKGSVAFWFNLYRDGVPDIRTLHSGCPVLAGSKWVANKWYHEVEQDKTRLCGLQPDSPQEEVVLL</sequence>
<dbReference type="Proteomes" id="UP000192578">
    <property type="component" value="Unassembled WGS sequence"/>
</dbReference>
<comment type="caution">
    <text evidence="14">The sequence shown here is derived from an EMBL/GenBank/DDBJ whole genome shotgun (WGS) entry which is preliminary data.</text>
</comment>
<keyword evidence="10" id="KW-0560">Oxidoreductase</keyword>
<protein>
    <recommendedName>
        <fullName evidence="5">procollagen-proline 4-dioxygenase</fullName>
        <ecNumber evidence="5">1.14.11.2</ecNumber>
    </recommendedName>
</protein>
<dbReference type="GO" id="GO:0005506">
    <property type="term" value="F:iron ion binding"/>
    <property type="evidence" value="ECO:0007669"/>
    <property type="project" value="InterPro"/>
</dbReference>
<dbReference type="InterPro" id="IPR045054">
    <property type="entry name" value="P4HA-like"/>
</dbReference>
<keyword evidence="11" id="KW-0408">Iron</keyword>
<dbReference type="PANTHER" id="PTHR10869">
    <property type="entry name" value="PROLYL 4-HYDROXYLASE ALPHA SUBUNIT"/>
    <property type="match status" value="1"/>
</dbReference>
<dbReference type="Pfam" id="PF13640">
    <property type="entry name" value="2OG-FeII_Oxy_3"/>
    <property type="match status" value="1"/>
</dbReference>
<evidence type="ECO:0000256" key="12">
    <source>
        <dbReference type="ARBA" id="ARBA00023180"/>
    </source>
</evidence>
<keyword evidence="12" id="KW-0325">Glycoprotein</keyword>
<dbReference type="SMART" id="SM00702">
    <property type="entry name" value="P4Hc"/>
    <property type="match status" value="1"/>
</dbReference>
<keyword evidence="15" id="KW-1185">Reference proteome</keyword>